<dbReference type="Gene3D" id="3.30.1780.10">
    <property type="entry name" value="ornithine cyclodeaminase, domain 1"/>
    <property type="match status" value="1"/>
</dbReference>
<dbReference type="Pfam" id="PF02423">
    <property type="entry name" value="OCD_Mu_crystall"/>
    <property type="match status" value="1"/>
</dbReference>
<accession>A0ABU0F8A0</accession>
<evidence type="ECO:0000313" key="2">
    <source>
        <dbReference type="EMBL" id="MDQ0390800.1"/>
    </source>
</evidence>
<proteinExistence type="inferred from homology"/>
<dbReference type="PANTHER" id="PTHR13812:SF19">
    <property type="entry name" value="KETIMINE REDUCTASE MU-CRYSTALLIN"/>
    <property type="match status" value="1"/>
</dbReference>
<protein>
    <submittedName>
        <fullName evidence="2">Ornithine cyclodeaminase</fullName>
        <ecNumber evidence="2">4.3.1.12</ecNumber>
    </submittedName>
</protein>
<dbReference type="EMBL" id="JAUSVK010000001">
    <property type="protein sequence ID" value="MDQ0390800.1"/>
    <property type="molecule type" value="Genomic_DNA"/>
</dbReference>
<dbReference type="PIRSF" id="PIRSF001439">
    <property type="entry name" value="CryM"/>
    <property type="match status" value="1"/>
</dbReference>
<comment type="caution">
    <text evidence="2">The sequence shown here is derived from an EMBL/GenBank/DDBJ whole genome shotgun (WGS) entry which is preliminary data.</text>
</comment>
<dbReference type="EC" id="4.3.1.12" evidence="2"/>
<dbReference type="RefSeq" id="WP_307422228.1">
    <property type="nucleotide sequence ID" value="NZ_JAUSVK010000001.1"/>
</dbReference>
<dbReference type="PANTHER" id="PTHR13812">
    <property type="entry name" value="KETIMINE REDUCTASE MU-CRYSTALLIN"/>
    <property type="match status" value="1"/>
</dbReference>
<reference evidence="2 3" key="1">
    <citation type="submission" date="2023-07" db="EMBL/GenBank/DDBJ databases">
        <title>Genomic Encyclopedia of Type Strains, Phase IV (KMG-IV): sequencing the most valuable type-strain genomes for metagenomic binning, comparative biology and taxonomic classification.</title>
        <authorList>
            <person name="Goeker M."/>
        </authorList>
    </citation>
    <scope>NUCLEOTIDE SEQUENCE [LARGE SCALE GENOMIC DNA]</scope>
    <source>
        <strain evidence="2 3">DSM 5896</strain>
    </source>
</reference>
<evidence type="ECO:0000313" key="3">
    <source>
        <dbReference type="Proteomes" id="UP001237448"/>
    </source>
</evidence>
<dbReference type="Proteomes" id="UP001237448">
    <property type="component" value="Unassembled WGS sequence"/>
</dbReference>
<dbReference type="InterPro" id="IPR036291">
    <property type="entry name" value="NAD(P)-bd_dom_sf"/>
</dbReference>
<keyword evidence="3" id="KW-1185">Reference proteome</keyword>
<evidence type="ECO:0000256" key="1">
    <source>
        <dbReference type="ARBA" id="ARBA00008903"/>
    </source>
</evidence>
<sequence length="318" mass="33257">MRLLTPEAIRAALDGFDPVPAMEAAFRAFSRGEAVVPPPGELLFQDPPGDVHIKYGHIAGGDYYVVKIASGFYDNPRHGLPSGNGLVLAFRRRTGEPAAILDDRGYLTDLRTAAAGAVAARHLAPAEIDAIGIIGTGMQAEMQVLQLQSVRPCRDVVVWGRRPEAARDYAERLGKRGFSVTIAASPAEVAERCRLIVTATPSAAVLLERAMVRPGTHVTAIGADTPDKQELDPALFGAARVVAVDSRAQGALRGDLRHALAAGAITLDRVVELGEIIDGRAAGRTDESEITVAALTGLAVQDVAIASAVLARASGGPG</sequence>
<gene>
    <name evidence="2" type="ORF">J3R73_000592</name>
</gene>
<dbReference type="InterPro" id="IPR023401">
    <property type="entry name" value="ODC_N"/>
</dbReference>
<dbReference type="Gene3D" id="3.40.50.720">
    <property type="entry name" value="NAD(P)-binding Rossmann-like Domain"/>
    <property type="match status" value="1"/>
</dbReference>
<organism evidence="2 3">
    <name type="scientific">Labrys monachus</name>
    <dbReference type="NCBI Taxonomy" id="217067"/>
    <lineage>
        <taxon>Bacteria</taxon>
        <taxon>Pseudomonadati</taxon>
        <taxon>Pseudomonadota</taxon>
        <taxon>Alphaproteobacteria</taxon>
        <taxon>Hyphomicrobiales</taxon>
        <taxon>Xanthobacteraceae</taxon>
        <taxon>Labrys</taxon>
    </lineage>
</organism>
<keyword evidence="2" id="KW-0456">Lyase</keyword>
<dbReference type="SUPFAM" id="SSF51735">
    <property type="entry name" value="NAD(P)-binding Rossmann-fold domains"/>
    <property type="match status" value="1"/>
</dbReference>
<name>A0ABU0F8A0_9HYPH</name>
<dbReference type="GO" id="GO:0008473">
    <property type="term" value="F:ornithine cyclodeaminase activity"/>
    <property type="evidence" value="ECO:0007669"/>
    <property type="project" value="UniProtKB-EC"/>
</dbReference>
<dbReference type="InterPro" id="IPR003462">
    <property type="entry name" value="ODC_Mu_crystall"/>
</dbReference>
<comment type="similarity">
    <text evidence="1">Belongs to the ornithine cyclodeaminase/mu-crystallin family.</text>
</comment>